<organism evidence="2 3">
    <name type="scientific">Protea cynaroides</name>
    <dbReference type="NCBI Taxonomy" id="273540"/>
    <lineage>
        <taxon>Eukaryota</taxon>
        <taxon>Viridiplantae</taxon>
        <taxon>Streptophyta</taxon>
        <taxon>Embryophyta</taxon>
        <taxon>Tracheophyta</taxon>
        <taxon>Spermatophyta</taxon>
        <taxon>Magnoliopsida</taxon>
        <taxon>Proteales</taxon>
        <taxon>Proteaceae</taxon>
        <taxon>Protea</taxon>
    </lineage>
</organism>
<evidence type="ECO:0000313" key="3">
    <source>
        <dbReference type="Proteomes" id="UP001141806"/>
    </source>
</evidence>
<evidence type="ECO:0000256" key="1">
    <source>
        <dbReference type="SAM" id="MobiDB-lite"/>
    </source>
</evidence>
<feature type="region of interest" description="Disordered" evidence="1">
    <location>
        <begin position="1"/>
        <end position="20"/>
    </location>
</feature>
<protein>
    <submittedName>
        <fullName evidence="2">Uncharacterized protein</fullName>
    </submittedName>
</protein>
<gene>
    <name evidence="2" type="ORF">NE237_015120</name>
</gene>
<name>A0A9Q0KDG0_9MAGN</name>
<feature type="region of interest" description="Disordered" evidence="1">
    <location>
        <begin position="53"/>
        <end position="122"/>
    </location>
</feature>
<comment type="caution">
    <text evidence="2">The sequence shown here is derived from an EMBL/GenBank/DDBJ whole genome shotgun (WGS) entry which is preliminary data.</text>
</comment>
<dbReference type="EMBL" id="JAMYWD010000006">
    <property type="protein sequence ID" value="KAJ4968419.1"/>
    <property type="molecule type" value="Genomic_DNA"/>
</dbReference>
<evidence type="ECO:0000313" key="2">
    <source>
        <dbReference type="EMBL" id="KAJ4968419.1"/>
    </source>
</evidence>
<dbReference type="Proteomes" id="UP001141806">
    <property type="component" value="Unassembled WGS sequence"/>
</dbReference>
<sequence>MILVTVTRSDPRTSRRRVDHTPPRLSWLIISDPEEESAHKTSLATYEMTRLGQTLQPEEEANSVILPQEGPSEDQPKGSEEANSANQPSHLNSDRSSGSEEASTTIFPLAHTNGSTRKERWEESRLSFRCGKDEMKYNKEIRTIFGGPMAGNFSAKARKEYAKVSS</sequence>
<reference evidence="2" key="1">
    <citation type="journal article" date="2023" name="Plant J.">
        <title>The genome of the king protea, Protea cynaroides.</title>
        <authorList>
            <person name="Chang J."/>
            <person name="Duong T.A."/>
            <person name="Schoeman C."/>
            <person name="Ma X."/>
            <person name="Roodt D."/>
            <person name="Barker N."/>
            <person name="Li Z."/>
            <person name="Van de Peer Y."/>
            <person name="Mizrachi E."/>
        </authorList>
    </citation>
    <scope>NUCLEOTIDE SEQUENCE</scope>
    <source>
        <tissue evidence="2">Young leaves</tissue>
    </source>
</reference>
<feature type="compositionally biased region" description="Polar residues" evidence="1">
    <location>
        <begin position="81"/>
        <end position="106"/>
    </location>
</feature>
<keyword evidence="3" id="KW-1185">Reference proteome</keyword>
<proteinExistence type="predicted"/>
<accession>A0A9Q0KDG0</accession>
<dbReference type="AlphaFoldDB" id="A0A9Q0KDG0"/>